<evidence type="ECO:0000313" key="2">
    <source>
        <dbReference type="EMBL" id="PON95554.1"/>
    </source>
</evidence>
<keyword evidence="3" id="KW-1185">Reference proteome</keyword>
<sequence length="103" mass="11951">MGINKENQVEQCCEHETCTSYFSAFPEDLISLISSKTSARDVCRLSVVSPQFRSAAKSDLVWECFLPSNYPDIISRCDDTFASKKDFWFRTFHNIIYLDNYTK</sequence>
<reference evidence="3" key="1">
    <citation type="submission" date="2016-06" db="EMBL/GenBank/DDBJ databases">
        <title>Parallel loss of symbiosis genes in relatives of nitrogen-fixing non-legume Parasponia.</title>
        <authorList>
            <person name="Van Velzen R."/>
            <person name="Holmer R."/>
            <person name="Bu F."/>
            <person name="Rutten L."/>
            <person name="Van Zeijl A."/>
            <person name="Liu W."/>
            <person name="Santuari L."/>
            <person name="Cao Q."/>
            <person name="Sharma T."/>
            <person name="Shen D."/>
            <person name="Roswanjaya Y."/>
            <person name="Wardhani T."/>
            <person name="Kalhor M.S."/>
            <person name="Jansen J."/>
            <person name="Van den Hoogen J."/>
            <person name="Gungor B."/>
            <person name="Hartog M."/>
            <person name="Hontelez J."/>
            <person name="Verver J."/>
            <person name="Yang W.-C."/>
            <person name="Schijlen E."/>
            <person name="Repin R."/>
            <person name="Schilthuizen M."/>
            <person name="Schranz E."/>
            <person name="Heidstra R."/>
            <person name="Miyata K."/>
            <person name="Fedorova E."/>
            <person name="Kohlen W."/>
            <person name="Bisseling T."/>
            <person name="Smit S."/>
            <person name="Geurts R."/>
        </authorList>
    </citation>
    <scope>NUCLEOTIDE SEQUENCE [LARGE SCALE GENOMIC DNA]</scope>
    <source>
        <strain evidence="3">cv. RG33-2</strain>
    </source>
</reference>
<accession>A0A2P5FCP7</accession>
<name>A0A2P5FCP7_TREOI</name>
<dbReference type="SMART" id="SM00256">
    <property type="entry name" value="FBOX"/>
    <property type="match status" value="1"/>
</dbReference>
<evidence type="ECO:0000313" key="3">
    <source>
        <dbReference type="Proteomes" id="UP000237000"/>
    </source>
</evidence>
<comment type="caution">
    <text evidence="2">The sequence shown here is derived from an EMBL/GenBank/DDBJ whole genome shotgun (WGS) entry which is preliminary data.</text>
</comment>
<dbReference type="OrthoDB" id="1918565at2759"/>
<dbReference type="SUPFAM" id="SSF81383">
    <property type="entry name" value="F-box domain"/>
    <property type="match status" value="1"/>
</dbReference>
<feature type="non-terminal residue" evidence="2">
    <location>
        <position position="103"/>
    </location>
</feature>
<dbReference type="InParanoid" id="A0A2P5FCP7"/>
<gene>
    <name evidence="2" type="ORF">TorRG33x02_087000</name>
</gene>
<proteinExistence type="predicted"/>
<dbReference type="Gene3D" id="1.20.1280.50">
    <property type="match status" value="1"/>
</dbReference>
<dbReference type="Proteomes" id="UP000237000">
    <property type="component" value="Unassembled WGS sequence"/>
</dbReference>
<dbReference type="EMBL" id="JXTC01000044">
    <property type="protein sequence ID" value="PON95554.1"/>
    <property type="molecule type" value="Genomic_DNA"/>
</dbReference>
<dbReference type="PANTHER" id="PTHR32278">
    <property type="entry name" value="F-BOX DOMAIN-CONTAINING PROTEIN"/>
    <property type="match status" value="1"/>
</dbReference>
<dbReference type="CDD" id="cd22162">
    <property type="entry name" value="F-box_AtSKIP3-like"/>
    <property type="match status" value="1"/>
</dbReference>
<dbReference type="PANTHER" id="PTHR32278:SF111">
    <property type="entry name" value="F-BOX PROTEIN PP2-B12-RELATED"/>
    <property type="match status" value="1"/>
</dbReference>
<protein>
    <submittedName>
        <fullName evidence="2">F-box domain containing protein</fullName>
    </submittedName>
</protein>
<evidence type="ECO:0000259" key="1">
    <source>
        <dbReference type="PROSITE" id="PS50181"/>
    </source>
</evidence>
<dbReference type="InterPro" id="IPR001810">
    <property type="entry name" value="F-box_dom"/>
</dbReference>
<dbReference type="InterPro" id="IPR036047">
    <property type="entry name" value="F-box-like_dom_sf"/>
</dbReference>
<dbReference type="AlphaFoldDB" id="A0A2P5FCP7"/>
<feature type="domain" description="F-box" evidence="1">
    <location>
        <begin position="19"/>
        <end position="65"/>
    </location>
</feature>
<dbReference type="STRING" id="63057.A0A2P5FCP7"/>
<dbReference type="PROSITE" id="PS50181">
    <property type="entry name" value="FBOX"/>
    <property type="match status" value="1"/>
</dbReference>
<dbReference type="Pfam" id="PF00646">
    <property type="entry name" value="F-box"/>
    <property type="match status" value="1"/>
</dbReference>
<organism evidence="2 3">
    <name type="scientific">Trema orientale</name>
    <name type="common">Charcoal tree</name>
    <name type="synonym">Celtis orientalis</name>
    <dbReference type="NCBI Taxonomy" id="63057"/>
    <lineage>
        <taxon>Eukaryota</taxon>
        <taxon>Viridiplantae</taxon>
        <taxon>Streptophyta</taxon>
        <taxon>Embryophyta</taxon>
        <taxon>Tracheophyta</taxon>
        <taxon>Spermatophyta</taxon>
        <taxon>Magnoliopsida</taxon>
        <taxon>eudicotyledons</taxon>
        <taxon>Gunneridae</taxon>
        <taxon>Pentapetalae</taxon>
        <taxon>rosids</taxon>
        <taxon>fabids</taxon>
        <taxon>Rosales</taxon>
        <taxon>Cannabaceae</taxon>
        <taxon>Trema</taxon>
    </lineage>
</organism>